<dbReference type="AlphaFoldDB" id="A0A5J4K7Q2"/>
<dbReference type="PANTHER" id="PTHR47691:SF3">
    <property type="entry name" value="HTH-TYPE TRANSCRIPTIONAL REGULATOR RV0890C-RELATED"/>
    <property type="match status" value="1"/>
</dbReference>
<sequence length="923" mass="104531">METAHQTATGSYRPASSPIEAWERAGERLRILLVVSSPIDEPVRINAELEIQEIYRQLLWSRVPAALIRLHPPTWRFLQATLHARPFDIVHIIGHARSSKLQLEQEDGSSDWVAAAELAALFQDTRVGLVVLNSCSSERLGDELVRQGVPAVMATTRQLHSETASVLASSLYAALARGTSLKEALEFIRRTLQREPRLPAAQDEVVTLLGPGAEEPLRPALPVGDPEYFPCEPPHNLPAARARSFCDRVHELQRLAALQSSGPSPFIGLIGLAGSGKSTLAIELAHRYSWRFTRGIAYASLRRMRPFDLVGLLAHLDWGLEEASGSRQRGLALYEMGRGPLLLVLDDLEEATPAEVEDLCDLLSAWDTSLGGRALLLMRHRRPEFDQLLQTNWLTVGQLPAQAAYEFVEERLGGKEIARVQLGRRLQELPRLCYYHPKLMTLATSALQLGIPWQELATQLRQLSGKPLQQMEQLLHLTIARVTRESPLASQFLECWPVFSEASSESAWRFIQAGRLPQPGESLWQQQNEALEAIQRAAILERAEGPSGLQCRMHPLVSDYLRLHCWQALSQAKRAEYQRRHLLFYIEVYQSKEGVEAELLFDWDNIALAVERARHLGLWQDLLTLAEALVGERGTPLLKRYQLKQALQILEVALEAAQQLKQSLQEARFLLQRGICRYRLAEYQPAYLDVVASLQLARQSTDAVLISAAELELGRVCYRLTRYDEAEEHFEAVRAQAAARRDLWQEAAAWHELGRLAYRRHQFERAVQLLAEARRLREQLGDQEGLARTLHEQGRLQHELALRSQEPAKLDEAESLYLLSLSLRRQIGDRVGEQATLHQLGLLAFDRGNLSQANAYYAESMQLARELNDRFWIVHNQFRSARLLWYQGQRQEALSQAQEALALCRLLGIGLEREIEEWLRAPA</sequence>
<dbReference type="SMART" id="SM00028">
    <property type="entry name" value="TPR"/>
    <property type="match status" value="4"/>
</dbReference>
<organism evidence="3 4">
    <name type="scientific">Thermogemmatispora aurantia</name>
    <dbReference type="NCBI Taxonomy" id="2045279"/>
    <lineage>
        <taxon>Bacteria</taxon>
        <taxon>Bacillati</taxon>
        <taxon>Chloroflexota</taxon>
        <taxon>Ktedonobacteria</taxon>
        <taxon>Thermogemmatisporales</taxon>
        <taxon>Thermogemmatisporaceae</taxon>
        <taxon>Thermogemmatispora</taxon>
    </lineage>
</organism>
<feature type="domain" description="CHAT" evidence="2">
    <location>
        <begin position="77"/>
        <end position="198"/>
    </location>
</feature>
<proteinExistence type="predicted"/>
<keyword evidence="4" id="KW-1185">Reference proteome</keyword>
<dbReference type="SUPFAM" id="SSF52540">
    <property type="entry name" value="P-loop containing nucleoside triphosphate hydrolases"/>
    <property type="match status" value="1"/>
</dbReference>
<dbReference type="Pfam" id="PF13374">
    <property type="entry name" value="TPR_10"/>
    <property type="match status" value="2"/>
</dbReference>
<keyword evidence="1" id="KW-0802">TPR repeat</keyword>
<name>A0A5J4K7Q2_9CHLR</name>
<dbReference type="InterPro" id="IPR019734">
    <property type="entry name" value="TPR_rpt"/>
</dbReference>
<evidence type="ECO:0000313" key="3">
    <source>
        <dbReference type="EMBL" id="GER82677.1"/>
    </source>
</evidence>
<dbReference type="PANTHER" id="PTHR47691">
    <property type="entry name" value="REGULATOR-RELATED"/>
    <property type="match status" value="1"/>
</dbReference>
<dbReference type="InterPro" id="IPR027417">
    <property type="entry name" value="P-loop_NTPase"/>
</dbReference>
<gene>
    <name evidence="3" type="ORF">KTAU_13140</name>
</gene>
<comment type="caution">
    <text evidence="3">The sequence shown here is derived from an EMBL/GenBank/DDBJ whole genome shotgun (WGS) entry which is preliminary data.</text>
</comment>
<dbReference type="Pfam" id="PF12770">
    <property type="entry name" value="CHAT"/>
    <property type="match status" value="1"/>
</dbReference>
<reference evidence="3 4" key="1">
    <citation type="journal article" date="2019" name="Int. J. Syst. Evol. Microbiol.">
        <title>Thermogemmatispora aurantia sp. nov. and Thermogemmatispora argillosa sp. nov., within the class Ktedonobacteria, and emended description of the genus Thermogemmatispora.</title>
        <authorList>
            <person name="Zheng Y."/>
            <person name="Wang C.M."/>
            <person name="Sakai Y."/>
            <person name="Abe K."/>
            <person name="Yokota A."/>
            <person name="Yabe S."/>
        </authorList>
    </citation>
    <scope>NUCLEOTIDE SEQUENCE [LARGE SCALE GENOMIC DNA]</scope>
    <source>
        <strain evidence="3 4">A1-2</strain>
    </source>
</reference>
<protein>
    <recommendedName>
        <fullName evidence="2">CHAT domain-containing protein</fullName>
    </recommendedName>
</protein>
<dbReference type="EMBL" id="BKZV01000001">
    <property type="protein sequence ID" value="GER82677.1"/>
    <property type="molecule type" value="Genomic_DNA"/>
</dbReference>
<accession>A0A5J4K7Q2</accession>
<dbReference type="PROSITE" id="PS50005">
    <property type="entry name" value="TPR"/>
    <property type="match status" value="1"/>
</dbReference>
<dbReference type="Proteomes" id="UP000334820">
    <property type="component" value="Unassembled WGS sequence"/>
</dbReference>
<dbReference type="Gene3D" id="1.25.40.10">
    <property type="entry name" value="Tetratricopeptide repeat domain"/>
    <property type="match status" value="2"/>
</dbReference>
<feature type="repeat" description="TPR" evidence="1">
    <location>
        <begin position="747"/>
        <end position="780"/>
    </location>
</feature>
<dbReference type="SUPFAM" id="SSF48452">
    <property type="entry name" value="TPR-like"/>
    <property type="match status" value="2"/>
</dbReference>
<dbReference type="InterPro" id="IPR024983">
    <property type="entry name" value="CHAT_dom"/>
</dbReference>
<dbReference type="InterPro" id="IPR011990">
    <property type="entry name" value="TPR-like_helical_dom_sf"/>
</dbReference>
<evidence type="ECO:0000313" key="4">
    <source>
        <dbReference type="Proteomes" id="UP000334820"/>
    </source>
</evidence>
<evidence type="ECO:0000259" key="2">
    <source>
        <dbReference type="Pfam" id="PF12770"/>
    </source>
</evidence>
<dbReference type="Gene3D" id="3.40.50.300">
    <property type="entry name" value="P-loop containing nucleotide triphosphate hydrolases"/>
    <property type="match status" value="1"/>
</dbReference>
<evidence type="ECO:0000256" key="1">
    <source>
        <dbReference type="PROSITE-ProRule" id="PRU00339"/>
    </source>
</evidence>